<reference evidence="2" key="1">
    <citation type="journal article" date="2023" name="Commun. Biol.">
        <title>Genome analysis of Parmales, the sister group of diatoms, reveals the evolutionary specialization of diatoms from phago-mixotrophs to photoautotrophs.</title>
        <authorList>
            <person name="Ban H."/>
            <person name="Sato S."/>
            <person name="Yoshikawa S."/>
            <person name="Yamada K."/>
            <person name="Nakamura Y."/>
            <person name="Ichinomiya M."/>
            <person name="Sato N."/>
            <person name="Blanc-Mathieu R."/>
            <person name="Endo H."/>
            <person name="Kuwata A."/>
            <person name="Ogata H."/>
        </authorList>
    </citation>
    <scope>NUCLEOTIDE SEQUENCE [LARGE SCALE GENOMIC DNA]</scope>
    <source>
        <strain evidence="2">NIES 3701</strain>
    </source>
</reference>
<organism evidence="1 2">
    <name type="scientific">Triparma strigata</name>
    <dbReference type="NCBI Taxonomy" id="1606541"/>
    <lineage>
        <taxon>Eukaryota</taxon>
        <taxon>Sar</taxon>
        <taxon>Stramenopiles</taxon>
        <taxon>Ochrophyta</taxon>
        <taxon>Bolidophyceae</taxon>
        <taxon>Parmales</taxon>
        <taxon>Triparmaceae</taxon>
        <taxon>Triparma</taxon>
    </lineage>
</organism>
<dbReference type="PANTHER" id="PTHR31630:SF8">
    <property type="entry name" value="JMJC DOMAIN-CONTAINING PROTEIN"/>
    <property type="match status" value="1"/>
</dbReference>
<comment type="caution">
    <text evidence="1">The sequence shown here is derived from an EMBL/GenBank/DDBJ whole genome shotgun (WGS) entry which is preliminary data.</text>
</comment>
<dbReference type="OrthoDB" id="445007at2759"/>
<name>A0A9W7B104_9STRA</name>
<evidence type="ECO:0000313" key="1">
    <source>
        <dbReference type="EMBL" id="GMH81854.1"/>
    </source>
</evidence>
<dbReference type="AlphaFoldDB" id="A0A9W7B104"/>
<accession>A0A9W7B104</accession>
<proteinExistence type="predicted"/>
<dbReference type="Gene3D" id="2.60.120.620">
    <property type="entry name" value="q2cbj1_9rhob like domain"/>
    <property type="match status" value="1"/>
</dbReference>
<sequence length="376" mass="42610">MSSSIFFAASVVGYLALRPPLLQGRREEVDVEEWVQRFIDDGVTTINIFSPSDCASFMSEIESIIEHRTGIKPTFNPPTSLEHMRESAKAITEELSSTNGTGGVMDVHLDQFLDHVRTSPLIWSRIKTIWSATYGSSNPLFPPKFNASWSEGFVKLDRICYRFPTFPSTSKKSFKKSQPTRCLLPHVDTCPSLNLLGDVQSFYRPVQCFLALTDTVLQNKGGFEAALGLHKNFDDWGKKLEDQNVRGCNGNYIGIREKAVYEKIKHVVVKAGDVVVWDERIPHATSKFNFGEVRGAIYLSYLPDCEINRNFKRREWEGWKKGEVWYGEGGGDGVWAERKGWVKEGGRRPERKWKVGVEELLGVGVFDKQNSDEDAR</sequence>
<dbReference type="Proteomes" id="UP001165085">
    <property type="component" value="Unassembled WGS sequence"/>
</dbReference>
<protein>
    <submittedName>
        <fullName evidence="1">Uncharacterized protein</fullName>
    </submittedName>
</protein>
<dbReference type="EMBL" id="BRXY01000262">
    <property type="protein sequence ID" value="GMH81854.1"/>
    <property type="molecule type" value="Genomic_DNA"/>
</dbReference>
<dbReference type="PANTHER" id="PTHR31630">
    <property type="entry name" value="PHYTANOYL-COA DIOXYGENASE-RELATED-RELATED"/>
    <property type="match status" value="1"/>
</dbReference>
<evidence type="ECO:0000313" key="2">
    <source>
        <dbReference type="Proteomes" id="UP001165085"/>
    </source>
</evidence>
<dbReference type="SUPFAM" id="SSF51197">
    <property type="entry name" value="Clavaminate synthase-like"/>
    <property type="match status" value="1"/>
</dbReference>
<gene>
    <name evidence="1" type="ORF">TrST_g8351</name>
</gene>
<keyword evidence="2" id="KW-1185">Reference proteome</keyword>